<keyword evidence="9" id="KW-1185">Reference proteome</keyword>
<feature type="transmembrane region" description="Helical" evidence="7">
    <location>
        <begin position="91"/>
        <end position="113"/>
    </location>
</feature>
<feature type="transmembrane region" description="Helical" evidence="7">
    <location>
        <begin position="25"/>
        <end position="44"/>
    </location>
</feature>
<feature type="transmembrane region" description="Helical" evidence="7">
    <location>
        <begin position="240"/>
        <end position="264"/>
    </location>
</feature>
<proteinExistence type="inferred from homology"/>
<evidence type="ECO:0000313" key="8">
    <source>
        <dbReference type="EMBL" id="SFP90594.1"/>
    </source>
</evidence>
<evidence type="ECO:0000256" key="6">
    <source>
        <dbReference type="ARBA" id="ARBA00023136"/>
    </source>
</evidence>
<dbReference type="NCBIfam" id="TIGR00056">
    <property type="entry name" value="MlaE family lipid ABC transporter permease subunit"/>
    <property type="match status" value="1"/>
</dbReference>
<feature type="transmembrane region" description="Helical" evidence="7">
    <location>
        <begin position="153"/>
        <end position="178"/>
    </location>
</feature>
<dbReference type="Pfam" id="PF02405">
    <property type="entry name" value="MlaE"/>
    <property type="match status" value="1"/>
</dbReference>
<reference evidence="8 9" key="1">
    <citation type="submission" date="2016-10" db="EMBL/GenBank/DDBJ databases">
        <authorList>
            <person name="de Groot N.N."/>
        </authorList>
    </citation>
    <scope>NUCLEOTIDE SEQUENCE [LARGE SCALE GENOMIC DNA]</scope>
    <source>
        <strain evidence="8 9">EP1-55-1</strain>
    </source>
</reference>
<comment type="subcellular location">
    <subcellularLocation>
        <location evidence="1">Membrane</location>
        <topology evidence="1">Multi-pass membrane protein</topology>
    </subcellularLocation>
</comment>
<dbReference type="Proteomes" id="UP000199227">
    <property type="component" value="Unassembled WGS sequence"/>
</dbReference>
<dbReference type="OrthoDB" id="9805022at2"/>
<dbReference type="InterPro" id="IPR003453">
    <property type="entry name" value="ABC_MlaE_roteobac"/>
</dbReference>
<dbReference type="PANTHER" id="PTHR30188:SF4">
    <property type="entry name" value="PROTEIN TRIGALACTOSYLDIACYLGLYCEROL 1, CHLOROPLASTIC"/>
    <property type="match status" value="1"/>
</dbReference>
<accession>A0A1I5U5S7</accession>
<keyword evidence="5 7" id="KW-1133">Transmembrane helix</keyword>
<dbReference type="AlphaFoldDB" id="A0A1I5U5S7"/>
<dbReference type="InterPro" id="IPR030802">
    <property type="entry name" value="Permease_MalE"/>
</dbReference>
<feature type="transmembrane region" description="Helical" evidence="7">
    <location>
        <begin position="207"/>
        <end position="228"/>
    </location>
</feature>
<evidence type="ECO:0000313" key="9">
    <source>
        <dbReference type="Proteomes" id="UP000199227"/>
    </source>
</evidence>
<evidence type="ECO:0000256" key="1">
    <source>
        <dbReference type="ARBA" id="ARBA00004141"/>
    </source>
</evidence>
<evidence type="ECO:0000256" key="3">
    <source>
        <dbReference type="ARBA" id="ARBA00022448"/>
    </source>
</evidence>
<keyword evidence="4 7" id="KW-0812">Transmembrane</keyword>
<dbReference type="EMBL" id="FOXB01000055">
    <property type="protein sequence ID" value="SFP90594.1"/>
    <property type="molecule type" value="Genomic_DNA"/>
</dbReference>
<dbReference type="GO" id="GO:0043190">
    <property type="term" value="C:ATP-binding cassette (ABC) transporter complex"/>
    <property type="evidence" value="ECO:0007669"/>
    <property type="project" value="InterPro"/>
</dbReference>
<evidence type="ECO:0000256" key="2">
    <source>
        <dbReference type="ARBA" id="ARBA00007556"/>
    </source>
</evidence>
<dbReference type="PANTHER" id="PTHR30188">
    <property type="entry name" value="ABC TRANSPORTER PERMEASE PROTEIN-RELATED"/>
    <property type="match status" value="1"/>
</dbReference>
<comment type="similarity">
    <text evidence="2 7">Belongs to the MlaE permease family.</text>
</comment>
<dbReference type="STRING" id="223786.SAMN05216234_15510"/>
<gene>
    <name evidence="8" type="ORF">SAMN05216234_15510</name>
</gene>
<keyword evidence="6 7" id="KW-0472">Membrane</keyword>
<dbReference type="RefSeq" id="WP_092914065.1">
    <property type="nucleotide sequence ID" value="NZ_CP136592.1"/>
</dbReference>
<name>A0A1I5U5S7_9BACT</name>
<protein>
    <submittedName>
        <fullName evidence="8">Phospholipid/cholesterol/gamma-HCH transport system permease protein</fullName>
    </submittedName>
</protein>
<evidence type="ECO:0000256" key="4">
    <source>
        <dbReference type="ARBA" id="ARBA00022692"/>
    </source>
</evidence>
<feature type="transmembrane region" description="Helical" evidence="7">
    <location>
        <begin position="56"/>
        <end position="79"/>
    </location>
</feature>
<keyword evidence="3" id="KW-0813">Transport</keyword>
<organism evidence="8 9">
    <name type="scientific">Hydrogenimonas thermophila</name>
    <dbReference type="NCBI Taxonomy" id="223786"/>
    <lineage>
        <taxon>Bacteria</taxon>
        <taxon>Pseudomonadati</taxon>
        <taxon>Campylobacterota</taxon>
        <taxon>Epsilonproteobacteria</taxon>
        <taxon>Campylobacterales</taxon>
        <taxon>Hydrogenimonadaceae</taxon>
        <taxon>Hydrogenimonas</taxon>
    </lineage>
</organism>
<evidence type="ECO:0000256" key="7">
    <source>
        <dbReference type="RuleBase" id="RU362044"/>
    </source>
</evidence>
<sequence>MGIIESFLGLIGTPFLGMFRKMENFGRFILFQISLLPLFFKSPYRMKEFFYQMDVIGIGTLGVITLTALFTGMVEAIQLYHGFHRFGAENFMGYTIFVSISRELGPVFAALMLTSRAVSAMAAELGTMRVTEQIDAIETLAVDSKKYLIIPRILATTISLPLLVITFDFIGNISAFIISTQALGVNPVSYQNTIEQYLEFADIGTGVIKAFVFGFLVSSIGTYLGYIAKGGARGVGRATTTAVVYAAVTIFAANYFLSSLFLLLDW</sequence>
<evidence type="ECO:0000256" key="5">
    <source>
        <dbReference type="ARBA" id="ARBA00022989"/>
    </source>
</evidence>
<dbReference type="GO" id="GO:0005548">
    <property type="term" value="F:phospholipid transporter activity"/>
    <property type="evidence" value="ECO:0007669"/>
    <property type="project" value="TreeGrafter"/>
</dbReference>